<keyword evidence="1 10" id="KW-0540">Nuclease</keyword>
<keyword evidence="12" id="KW-1185">Reference proteome</keyword>
<keyword evidence="5 10" id="KW-0460">Magnesium</keyword>
<feature type="binding site" evidence="10">
    <location>
        <position position="159"/>
    </location>
    <ligand>
        <name>Mn(2+)</name>
        <dbReference type="ChEBI" id="CHEBI:29035"/>
    </ligand>
</feature>
<dbReference type="EMBL" id="BAABRU010000006">
    <property type="protein sequence ID" value="GAA5528320.1"/>
    <property type="molecule type" value="Genomic_DNA"/>
</dbReference>
<reference evidence="11 12" key="1">
    <citation type="submission" date="2024-02" db="EMBL/GenBank/DDBJ databases">
        <title>Herpetosiphon gulosus NBRC 112829.</title>
        <authorList>
            <person name="Ichikawa N."/>
            <person name="Katano-Makiyama Y."/>
            <person name="Hidaka K."/>
        </authorList>
    </citation>
    <scope>NUCLEOTIDE SEQUENCE [LARGE SCALE GENOMIC DNA]</scope>
    <source>
        <strain evidence="11 12">NBRC 112829</strain>
    </source>
</reference>
<evidence type="ECO:0000313" key="12">
    <source>
        <dbReference type="Proteomes" id="UP001428290"/>
    </source>
</evidence>
<organism evidence="11 12">
    <name type="scientific">Herpetosiphon gulosus</name>
    <dbReference type="NCBI Taxonomy" id="1973496"/>
    <lineage>
        <taxon>Bacteria</taxon>
        <taxon>Bacillati</taxon>
        <taxon>Chloroflexota</taxon>
        <taxon>Chloroflexia</taxon>
        <taxon>Herpetosiphonales</taxon>
        <taxon>Herpetosiphonaceae</taxon>
        <taxon>Herpetosiphon</taxon>
    </lineage>
</organism>
<evidence type="ECO:0000256" key="8">
    <source>
        <dbReference type="ARBA" id="ARBA00023211"/>
    </source>
</evidence>
<dbReference type="InterPro" id="IPR002729">
    <property type="entry name" value="CRISPR-assoc_Cas1"/>
</dbReference>
<keyword evidence="3 10" id="KW-0255">Endonuclease</keyword>
<evidence type="ECO:0000256" key="3">
    <source>
        <dbReference type="ARBA" id="ARBA00022759"/>
    </source>
</evidence>
<feature type="binding site" evidence="10">
    <location>
        <position position="224"/>
    </location>
    <ligand>
        <name>Mn(2+)</name>
        <dbReference type="ChEBI" id="CHEBI:29035"/>
    </ligand>
</feature>
<dbReference type="PANTHER" id="PTHR34353">
    <property type="entry name" value="CRISPR-ASSOCIATED ENDONUCLEASE CAS1 1"/>
    <property type="match status" value="1"/>
</dbReference>
<keyword evidence="4 10" id="KW-0378">Hydrolase</keyword>
<dbReference type="Gene3D" id="1.20.120.920">
    <property type="entry name" value="CRISPR-associated endonuclease Cas1, C-terminal domain"/>
    <property type="match status" value="1"/>
</dbReference>
<dbReference type="Pfam" id="PF01867">
    <property type="entry name" value="Cas_Cas1"/>
    <property type="match status" value="1"/>
</dbReference>
<keyword evidence="2 10" id="KW-0479">Metal-binding</keyword>
<dbReference type="RefSeq" id="WP_345721937.1">
    <property type="nucleotide sequence ID" value="NZ_BAABRU010000006.1"/>
</dbReference>
<dbReference type="HAMAP" id="MF_01470">
    <property type="entry name" value="Cas1"/>
    <property type="match status" value="1"/>
</dbReference>
<evidence type="ECO:0000256" key="6">
    <source>
        <dbReference type="ARBA" id="ARBA00023118"/>
    </source>
</evidence>
<comment type="caution">
    <text evidence="11">The sequence shown here is derived from an EMBL/GenBank/DDBJ whole genome shotgun (WGS) entry which is preliminary data.</text>
</comment>
<evidence type="ECO:0000256" key="7">
    <source>
        <dbReference type="ARBA" id="ARBA00023125"/>
    </source>
</evidence>
<evidence type="ECO:0000256" key="1">
    <source>
        <dbReference type="ARBA" id="ARBA00022722"/>
    </source>
</evidence>
<dbReference type="EC" id="3.1.-.-" evidence="10"/>
<dbReference type="PANTHER" id="PTHR34353:SF2">
    <property type="entry name" value="CRISPR-ASSOCIATED ENDONUCLEASE CAS1 1"/>
    <property type="match status" value="1"/>
</dbReference>
<evidence type="ECO:0000256" key="4">
    <source>
        <dbReference type="ARBA" id="ARBA00022801"/>
    </source>
</evidence>
<dbReference type="Gene3D" id="3.100.10.20">
    <property type="entry name" value="CRISPR-associated endonuclease Cas1, N-terminal domain"/>
    <property type="match status" value="1"/>
</dbReference>
<evidence type="ECO:0000256" key="10">
    <source>
        <dbReference type="HAMAP-Rule" id="MF_01470"/>
    </source>
</evidence>
<gene>
    <name evidence="11" type="primary">cas1_2</name>
    <name evidence="10" type="synonym">cas1</name>
    <name evidence="11" type="ORF">Hgul01_02118</name>
</gene>
<proteinExistence type="inferred from homology"/>
<keyword evidence="6 10" id="KW-0051">Antiviral defense</keyword>
<dbReference type="InterPro" id="IPR042206">
    <property type="entry name" value="CRISPR-assoc_Cas1_C"/>
</dbReference>
<evidence type="ECO:0000313" key="11">
    <source>
        <dbReference type="EMBL" id="GAA5528320.1"/>
    </source>
</evidence>
<dbReference type="CDD" id="cd09634">
    <property type="entry name" value="Cas1_I-II-III"/>
    <property type="match status" value="1"/>
</dbReference>
<evidence type="ECO:0000256" key="5">
    <source>
        <dbReference type="ARBA" id="ARBA00022842"/>
    </source>
</evidence>
<dbReference type="InterPro" id="IPR042211">
    <property type="entry name" value="CRISPR-assoc_Cas1_N"/>
</dbReference>
<feature type="binding site" evidence="10">
    <location>
        <position position="239"/>
    </location>
    <ligand>
        <name>Mn(2+)</name>
        <dbReference type="ChEBI" id="CHEBI:29035"/>
    </ligand>
</feature>
<comment type="cofactor">
    <cofactor evidence="10">
        <name>Mg(2+)</name>
        <dbReference type="ChEBI" id="CHEBI:18420"/>
    </cofactor>
    <cofactor evidence="10">
        <name>Mn(2+)</name>
        <dbReference type="ChEBI" id="CHEBI:29035"/>
    </cofactor>
</comment>
<keyword evidence="8 10" id="KW-0464">Manganese</keyword>
<keyword evidence="7 10" id="KW-0238">DNA-binding</keyword>
<dbReference type="Proteomes" id="UP001428290">
    <property type="component" value="Unassembled WGS sequence"/>
</dbReference>
<evidence type="ECO:0000256" key="9">
    <source>
        <dbReference type="ARBA" id="ARBA00038592"/>
    </source>
</evidence>
<dbReference type="InterPro" id="IPR050646">
    <property type="entry name" value="Cas1"/>
</dbReference>
<dbReference type="NCBIfam" id="TIGR00287">
    <property type="entry name" value="cas1"/>
    <property type="match status" value="1"/>
</dbReference>
<sequence length="333" mass="37181">MPTLYLNEQGTRLGKKDERLIILRGQELINDIPVIKVDRVIVMGQGVQVSHAAIVFLAQRGIPLIFTSQSGGSQKAMVSAGLGNNAALRLAQCRIVDNPNLAVPLVQAIVVGKVANQIQLLERYGSNWGGMGVRAKQTMQHVIQQTQRMPDIDQLRGLEGAGAAAYWGAWSAVFKTAWGFAGRAYRPTPDPLNALLSFGYTLLLNDLMTAVQSLSFDPYLGIFHTVQFGRPSLALDLEEEFRPCIVDRMVLDVLDAGLLQISDFSRTEKGFLLNDRARKTFIQAYEQRMQTPIRYPATGNNEPLRRVLLLQTQHLARVLQGEEPRYQPYYWSD</sequence>
<evidence type="ECO:0000256" key="2">
    <source>
        <dbReference type="ARBA" id="ARBA00022723"/>
    </source>
</evidence>
<name>A0ABP9WYP8_9CHLR</name>
<comment type="subunit">
    <text evidence="9 10">Homodimer, forms a heterotetramer with a Cas2 homodimer.</text>
</comment>
<dbReference type="GO" id="GO:0004519">
    <property type="term" value="F:endonuclease activity"/>
    <property type="evidence" value="ECO:0007669"/>
    <property type="project" value="UniProtKB-KW"/>
</dbReference>
<comment type="similarity">
    <text evidence="10">Belongs to the CRISPR-associated endonuclease Cas1 family.</text>
</comment>
<accession>A0ABP9WYP8</accession>
<protein>
    <recommendedName>
        <fullName evidence="10">CRISPR-associated endonuclease Cas1</fullName>
        <ecNumber evidence="10">3.1.-.-</ecNumber>
    </recommendedName>
</protein>
<comment type="function">
    <text evidence="10">CRISPR (clustered regularly interspaced short palindromic repeat), is an adaptive immune system that provides protection against mobile genetic elements (viruses, transposable elements and conjugative plasmids). CRISPR clusters contain spacers, sequences complementary to antecedent mobile elements, and target invading nucleic acids. CRISPR clusters are transcribed and processed into CRISPR RNA (crRNA). Acts as a dsDNA endonuclease. Involved in the integration of spacer DNA into the CRISPR cassette.</text>
</comment>